<dbReference type="InterPro" id="IPR025521">
    <property type="entry name" value="Neprosin_propep"/>
</dbReference>
<organism evidence="4 5">
    <name type="scientific">Ziziphus jujuba var. spinosa</name>
    <dbReference type="NCBI Taxonomy" id="714518"/>
    <lineage>
        <taxon>Eukaryota</taxon>
        <taxon>Viridiplantae</taxon>
        <taxon>Streptophyta</taxon>
        <taxon>Embryophyta</taxon>
        <taxon>Tracheophyta</taxon>
        <taxon>Spermatophyta</taxon>
        <taxon>Magnoliopsida</taxon>
        <taxon>eudicotyledons</taxon>
        <taxon>Gunneridae</taxon>
        <taxon>Pentapetalae</taxon>
        <taxon>rosids</taxon>
        <taxon>fabids</taxon>
        <taxon>Rosales</taxon>
        <taxon>Rhamnaceae</taxon>
        <taxon>Paliureae</taxon>
        <taxon>Ziziphus</taxon>
    </lineage>
</organism>
<dbReference type="AlphaFoldDB" id="A0A978V7A3"/>
<gene>
    <name evidence="4" type="ORF">FEM48_Zijuj06G0049200</name>
</gene>
<dbReference type="Pfam" id="PF03080">
    <property type="entry name" value="Neprosin"/>
    <property type="match status" value="1"/>
</dbReference>
<proteinExistence type="predicted"/>
<evidence type="ECO:0000313" key="5">
    <source>
        <dbReference type="Proteomes" id="UP000813462"/>
    </source>
</evidence>
<dbReference type="PROSITE" id="PS52045">
    <property type="entry name" value="NEPROSIN_PEP_CD"/>
    <property type="match status" value="1"/>
</dbReference>
<dbReference type="PANTHER" id="PTHR31589">
    <property type="entry name" value="PROTEIN, PUTATIVE (DUF239)-RELATED-RELATED"/>
    <property type="match status" value="1"/>
</dbReference>
<dbReference type="EMBL" id="JAEACU010000006">
    <property type="protein sequence ID" value="KAH7523788.1"/>
    <property type="molecule type" value="Genomic_DNA"/>
</dbReference>
<evidence type="ECO:0000256" key="1">
    <source>
        <dbReference type="SAM" id="MobiDB-lite"/>
    </source>
</evidence>
<dbReference type="Proteomes" id="UP000813462">
    <property type="component" value="Unassembled WGS sequence"/>
</dbReference>
<dbReference type="Gene3D" id="3.90.1320.10">
    <property type="entry name" value="Outer-capsid protein sigma 3, large lobe"/>
    <property type="match status" value="1"/>
</dbReference>
<dbReference type="InterPro" id="IPR053168">
    <property type="entry name" value="Glutamic_endopeptidase"/>
</dbReference>
<keyword evidence="2" id="KW-0732">Signal</keyword>
<dbReference type="InterPro" id="IPR004314">
    <property type="entry name" value="Neprosin"/>
</dbReference>
<evidence type="ECO:0000256" key="2">
    <source>
        <dbReference type="SAM" id="SignalP"/>
    </source>
</evidence>
<evidence type="ECO:0000313" key="4">
    <source>
        <dbReference type="EMBL" id="KAH7523788.1"/>
    </source>
</evidence>
<protein>
    <recommendedName>
        <fullName evidence="3">Neprosin PEP catalytic domain-containing protein</fullName>
    </recommendedName>
</protein>
<feature type="domain" description="Neprosin PEP catalytic" evidence="3">
    <location>
        <begin position="179"/>
        <end position="435"/>
    </location>
</feature>
<dbReference type="PANTHER" id="PTHR31589:SF2">
    <property type="entry name" value="ASLB (DUF239)-RELATED"/>
    <property type="match status" value="1"/>
</dbReference>
<comment type="caution">
    <text evidence="4">The sequence shown here is derived from an EMBL/GenBank/DDBJ whole genome shotgun (WGS) entry which is preliminary data.</text>
</comment>
<evidence type="ECO:0000259" key="3">
    <source>
        <dbReference type="PROSITE" id="PS52045"/>
    </source>
</evidence>
<sequence>MAKCTTTLTILLAMILTVLSDDVEANKATETSLDIDTKLKLLNKPAVKSIKSEDGDIIDCVDIYKQPAFDHPALRNHTIQMRPSFHVKSETSSTKNKTSHKQAVSQTWQKSGRCPNGTVPIRRIRREDLLRASSLENFGKKAPHFSHKNNATYLLPNNAVYINNTNVSIPTLPNRSVSETGTLKRYCAATLVTLGYSYIGASGSLNLWHPNVQSADDYTTAQIWLKHGPGDNFEAIESGYVVNPKLYGDTLTRLFAYWTVDAYRSTGCFDLTCTGFVQTGIGIALGASLGPWSVDMGAQYEVPVSINLDPNTGNWWLKVGENVVVGYWPTALFNYMKGSAEIVEWGGQVYSPNVKKTPHTTTTMGSGNYASSLQGAACYIKNVRIVDYSLSSKYPQWVGTWADEPYCYSAYNYMEAYGVEPVFYFGGPGRNPNCP</sequence>
<name>A0A978V7A3_ZIZJJ</name>
<reference evidence="4" key="1">
    <citation type="journal article" date="2021" name="Front. Plant Sci.">
        <title>Chromosome-Scale Genome Assembly for Chinese Sour Jujube and Insights Into Its Genome Evolution and Domestication Signature.</title>
        <authorList>
            <person name="Shen L.-Y."/>
            <person name="Luo H."/>
            <person name="Wang X.-L."/>
            <person name="Wang X.-M."/>
            <person name="Qiu X.-J."/>
            <person name="Liu H."/>
            <person name="Zhou S.-S."/>
            <person name="Jia K.-H."/>
            <person name="Nie S."/>
            <person name="Bao Y.-T."/>
            <person name="Zhang R.-G."/>
            <person name="Yun Q.-Z."/>
            <person name="Chai Y.-H."/>
            <person name="Lu J.-Y."/>
            <person name="Li Y."/>
            <person name="Zhao S.-W."/>
            <person name="Mao J.-F."/>
            <person name="Jia S.-G."/>
            <person name="Mao Y.-M."/>
        </authorList>
    </citation>
    <scope>NUCLEOTIDE SEQUENCE</scope>
    <source>
        <strain evidence="4">AT0</strain>
        <tissue evidence="4">Leaf</tissue>
    </source>
</reference>
<accession>A0A978V7A3</accession>
<feature type="signal peptide" evidence="2">
    <location>
        <begin position="1"/>
        <end position="20"/>
    </location>
</feature>
<dbReference type="Pfam" id="PF14365">
    <property type="entry name" value="Neprosin_AP"/>
    <property type="match status" value="1"/>
</dbReference>
<feature type="chain" id="PRO_5036926103" description="Neprosin PEP catalytic domain-containing protein" evidence="2">
    <location>
        <begin position="21"/>
        <end position="435"/>
    </location>
</feature>
<feature type="region of interest" description="Disordered" evidence="1">
    <location>
        <begin position="86"/>
        <end position="118"/>
    </location>
</feature>